<keyword evidence="3" id="KW-0732">Signal</keyword>
<evidence type="ECO:0000256" key="1">
    <source>
        <dbReference type="SAM" id="MobiDB-lite"/>
    </source>
</evidence>
<organism evidence="4 5">
    <name type="scientific">Paralvinella palmiformis</name>
    <dbReference type="NCBI Taxonomy" id="53620"/>
    <lineage>
        <taxon>Eukaryota</taxon>
        <taxon>Metazoa</taxon>
        <taxon>Spiralia</taxon>
        <taxon>Lophotrochozoa</taxon>
        <taxon>Annelida</taxon>
        <taxon>Polychaeta</taxon>
        <taxon>Sedentaria</taxon>
        <taxon>Canalipalpata</taxon>
        <taxon>Terebellida</taxon>
        <taxon>Terebelliformia</taxon>
        <taxon>Alvinellidae</taxon>
        <taxon>Paralvinella</taxon>
    </lineage>
</organism>
<reference evidence="4" key="1">
    <citation type="journal article" date="2023" name="Mol. Biol. Evol.">
        <title>Third-Generation Sequencing Reveals the Adaptive Role of the Epigenome in Three Deep-Sea Polychaetes.</title>
        <authorList>
            <person name="Perez M."/>
            <person name="Aroh O."/>
            <person name="Sun Y."/>
            <person name="Lan Y."/>
            <person name="Juniper S.K."/>
            <person name="Young C.R."/>
            <person name="Angers B."/>
            <person name="Qian P.Y."/>
        </authorList>
    </citation>
    <scope>NUCLEOTIDE SEQUENCE</scope>
    <source>
        <strain evidence="4">P08H-3</strain>
    </source>
</reference>
<keyword evidence="2" id="KW-0472">Membrane</keyword>
<evidence type="ECO:0000256" key="3">
    <source>
        <dbReference type="SAM" id="SignalP"/>
    </source>
</evidence>
<keyword evidence="2" id="KW-1133">Transmembrane helix</keyword>
<dbReference type="InterPro" id="IPR021684">
    <property type="entry name" value="WBP1-like"/>
</dbReference>
<feature type="signal peptide" evidence="3">
    <location>
        <begin position="1"/>
        <end position="23"/>
    </location>
</feature>
<gene>
    <name evidence="4" type="ORF">LSH36_464g00000</name>
</gene>
<accession>A0AAD9J9U2</accession>
<evidence type="ECO:0000313" key="5">
    <source>
        <dbReference type="Proteomes" id="UP001208570"/>
    </source>
</evidence>
<keyword evidence="5" id="KW-1185">Reference proteome</keyword>
<comment type="caution">
    <text evidence="4">The sequence shown here is derived from an EMBL/GenBank/DDBJ whole genome shotgun (WGS) entry which is preliminary data.</text>
</comment>
<feature type="transmembrane region" description="Helical" evidence="2">
    <location>
        <begin position="53"/>
        <end position="73"/>
    </location>
</feature>
<keyword evidence="2" id="KW-0812">Transmembrane</keyword>
<dbReference type="Proteomes" id="UP001208570">
    <property type="component" value="Unassembled WGS sequence"/>
</dbReference>
<feature type="region of interest" description="Disordered" evidence="1">
    <location>
        <begin position="130"/>
        <end position="157"/>
    </location>
</feature>
<dbReference type="Pfam" id="PF11669">
    <property type="entry name" value="WBP-1"/>
    <property type="match status" value="1"/>
</dbReference>
<sequence>MEGFTIMSFITLFAVLLIQGAFGYYCDSDRCNKEEYCCGENICCTNNAVWQMWYFWCGIALFVILLMVCAGLCRYKFHSSKIIILRDKPVYAKLTDPDYKYTDAKGLPYKEELYSDKLSVAPPPDYTSIYPLPPPPPPAHSQQATPVMADKDPAYMR</sequence>
<name>A0AAD9J9U2_9ANNE</name>
<protein>
    <recommendedName>
        <fullName evidence="6">Vesicular, overexpressed in cancer, prosurvival protein 1</fullName>
    </recommendedName>
</protein>
<dbReference type="AlphaFoldDB" id="A0AAD9J9U2"/>
<dbReference type="EMBL" id="JAODUP010000464">
    <property type="protein sequence ID" value="KAK2149146.1"/>
    <property type="molecule type" value="Genomic_DNA"/>
</dbReference>
<evidence type="ECO:0008006" key="6">
    <source>
        <dbReference type="Google" id="ProtNLM"/>
    </source>
</evidence>
<evidence type="ECO:0000313" key="4">
    <source>
        <dbReference type="EMBL" id="KAK2149146.1"/>
    </source>
</evidence>
<proteinExistence type="predicted"/>
<evidence type="ECO:0000256" key="2">
    <source>
        <dbReference type="SAM" id="Phobius"/>
    </source>
</evidence>
<feature type="compositionally biased region" description="Pro residues" evidence="1">
    <location>
        <begin position="130"/>
        <end position="139"/>
    </location>
</feature>
<feature type="chain" id="PRO_5042075414" description="Vesicular, overexpressed in cancer, prosurvival protein 1" evidence="3">
    <location>
        <begin position="24"/>
        <end position="157"/>
    </location>
</feature>